<dbReference type="EMBL" id="QWDR01000001">
    <property type="protein sequence ID" value="RJY33818.1"/>
    <property type="molecule type" value="Genomic_DNA"/>
</dbReference>
<evidence type="ECO:0000313" key="3">
    <source>
        <dbReference type="EMBL" id="RJY33818.1"/>
    </source>
</evidence>
<keyword evidence="2" id="KW-0560">Oxidoreductase</keyword>
<dbReference type="GO" id="GO:0016491">
    <property type="term" value="F:oxidoreductase activity"/>
    <property type="evidence" value="ECO:0007669"/>
    <property type="project" value="UniProtKB-KW"/>
</dbReference>
<sequence length="232" mass="24067">MARYLVIAASSAIGQSVTTLLKNRGDTVFTTARNNHKISPDFQLEATHFDAVLDVFHQTGPLDGVVNCAGSLLLKNAHNTSFDEFQAAINASLTTSFATIRAAGLTMNQGGSVVLISSAAALVGLANHEAIAAAKAGIIGLAQSAAATYASNNLRVNVVAPGMVNSPLTSSLLSNQLVLNASKAMHALGRIGVPEDIAHAIVFLLNPDNSWITGQVIAVDGGLSRVRPKMKI</sequence>
<dbReference type="SUPFAM" id="SSF51735">
    <property type="entry name" value="NAD(P)-binding Rossmann-fold domains"/>
    <property type="match status" value="1"/>
</dbReference>
<dbReference type="Gene3D" id="3.40.50.720">
    <property type="entry name" value="NAD(P)-binding Rossmann-like Domain"/>
    <property type="match status" value="1"/>
</dbReference>
<dbReference type="AlphaFoldDB" id="A0A3A6VXU0"/>
<dbReference type="PANTHER" id="PTHR43477:SF1">
    <property type="entry name" value="DIHYDROANTICAPSIN 7-DEHYDROGENASE"/>
    <property type="match status" value="1"/>
</dbReference>
<dbReference type="InterPro" id="IPR036291">
    <property type="entry name" value="NAD(P)-bd_dom_sf"/>
</dbReference>
<dbReference type="InterPro" id="IPR051122">
    <property type="entry name" value="SDR_DHRS6-like"/>
</dbReference>
<dbReference type="PRINTS" id="PR00081">
    <property type="entry name" value="GDHRDH"/>
</dbReference>
<proteinExistence type="inferred from homology"/>
<protein>
    <submittedName>
        <fullName evidence="3">SDR family oxidoreductase</fullName>
    </submittedName>
</protein>
<comment type="similarity">
    <text evidence="1">Belongs to the short-chain dehydrogenases/reductases (SDR) family.</text>
</comment>
<comment type="caution">
    <text evidence="3">The sequence shown here is derived from an EMBL/GenBank/DDBJ whole genome shotgun (WGS) entry which is preliminary data.</text>
</comment>
<accession>A0A3A6VXU0</accession>
<dbReference type="PANTHER" id="PTHR43477">
    <property type="entry name" value="DIHYDROANTICAPSIN 7-DEHYDROGENASE"/>
    <property type="match status" value="1"/>
</dbReference>
<dbReference type="InterPro" id="IPR002347">
    <property type="entry name" value="SDR_fam"/>
</dbReference>
<reference evidence="3 4" key="1">
    <citation type="submission" date="2018-08" db="EMBL/GenBank/DDBJ databases">
        <title>Genome Sequences of Legionella pneumophila subsp. pneumophila Isolates, Recovered from a Drinking Water System in a Large Builging.</title>
        <authorList>
            <person name="Gomez-Alvarez V."/>
            <person name="Boczek L."/>
            <person name="King D."/>
            <person name="Pemberton A."/>
            <person name="Pfaller S."/>
            <person name="Rodgers M."/>
            <person name="Santodomingo J."/>
            <person name="Revetta R."/>
        </authorList>
    </citation>
    <scope>NUCLEOTIDE SEQUENCE [LARGE SCALE GENOMIC DNA]</scope>
    <source>
        <strain evidence="3 4">L01C.1</strain>
    </source>
</reference>
<dbReference type="CDD" id="cd05233">
    <property type="entry name" value="SDR_c"/>
    <property type="match status" value="1"/>
</dbReference>
<dbReference type="Proteomes" id="UP000277145">
    <property type="component" value="Unassembled WGS sequence"/>
</dbReference>
<dbReference type="Pfam" id="PF13561">
    <property type="entry name" value="adh_short_C2"/>
    <property type="match status" value="1"/>
</dbReference>
<dbReference type="RefSeq" id="WP_011212891.1">
    <property type="nucleotide sequence ID" value="NZ_CP021281.1"/>
</dbReference>
<organism evidence="3 4">
    <name type="scientific">Legionella pneumophila subsp. pneumophila</name>
    <dbReference type="NCBI Taxonomy" id="91891"/>
    <lineage>
        <taxon>Bacteria</taxon>
        <taxon>Pseudomonadati</taxon>
        <taxon>Pseudomonadota</taxon>
        <taxon>Gammaproteobacteria</taxon>
        <taxon>Legionellales</taxon>
        <taxon>Legionellaceae</taxon>
        <taxon>Legionella</taxon>
    </lineage>
</organism>
<evidence type="ECO:0000256" key="1">
    <source>
        <dbReference type="ARBA" id="ARBA00006484"/>
    </source>
</evidence>
<gene>
    <name evidence="3" type="ORF">D1H98_03190</name>
</gene>
<evidence type="ECO:0000313" key="4">
    <source>
        <dbReference type="Proteomes" id="UP000277145"/>
    </source>
</evidence>
<evidence type="ECO:0000256" key="2">
    <source>
        <dbReference type="ARBA" id="ARBA00023002"/>
    </source>
</evidence>
<name>A0A3A6VXU0_LEGPN</name>